<sequence>LQMSVNTANTPDGDGVLIYNGEVIHVFTPLISFTFEKNENEGLLGRMDGQLFLTSHRIIFRPMPPKAGVITFEMPFHALDKVRLEQPIFGANYIHGFVQAAPGSNIRGDVPFRMTFSKGGCVEFGLMLLQAVDAAERLTRPQSAPPAYAPPAGAYYAAPPDYYTPAATAAGGVQQQHVLASAPPVFSERPPADAIYMAEAPPPYPGVGEERAPQPTEELRRAGESAAPPPYSAAGDGLRQRRG</sequence>
<protein>
    <recommendedName>
        <fullName evidence="2">GRAM domain-containing protein</fullName>
    </recommendedName>
</protein>
<evidence type="ECO:0000313" key="4">
    <source>
        <dbReference type="Proteomes" id="UP001328107"/>
    </source>
</evidence>
<dbReference type="PANTHER" id="PTHR31606:SF13">
    <property type="entry name" value="GRAM DOMAIN-CONTAINING PROTEIN"/>
    <property type="match status" value="1"/>
</dbReference>
<feature type="domain" description="GRAM" evidence="2">
    <location>
        <begin position="40"/>
        <end position="132"/>
    </location>
</feature>
<evidence type="ECO:0000259" key="2">
    <source>
        <dbReference type="Pfam" id="PF02893"/>
    </source>
</evidence>
<comment type="caution">
    <text evidence="3">The sequence shown here is derived from an EMBL/GenBank/DDBJ whole genome shotgun (WGS) entry which is preliminary data.</text>
</comment>
<dbReference type="AlphaFoldDB" id="A0AAN4ZEH4"/>
<dbReference type="PANTHER" id="PTHR31606">
    <property type="entry name" value="WW DOMAIN BINDING PROTEIN 2, ISOFORM E"/>
    <property type="match status" value="1"/>
</dbReference>
<feature type="region of interest" description="Disordered" evidence="1">
    <location>
        <begin position="190"/>
        <end position="243"/>
    </location>
</feature>
<dbReference type="CDD" id="cd13214">
    <property type="entry name" value="PH-GRAM_WBP2"/>
    <property type="match status" value="1"/>
</dbReference>
<name>A0AAN4ZEH4_9BILA</name>
<dbReference type="InterPro" id="IPR004182">
    <property type="entry name" value="GRAM"/>
</dbReference>
<feature type="compositionally biased region" description="Basic and acidic residues" evidence="1">
    <location>
        <begin position="208"/>
        <end position="223"/>
    </location>
</feature>
<dbReference type="GO" id="GO:0031490">
    <property type="term" value="F:chromatin DNA binding"/>
    <property type="evidence" value="ECO:0007669"/>
    <property type="project" value="TreeGrafter"/>
</dbReference>
<dbReference type="SUPFAM" id="SSF50729">
    <property type="entry name" value="PH domain-like"/>
    <property type="match status" value="1"/>
</dbReference>
<dbReference type="InterPro" id="IPR044852">
    <property type="entry name" value="WBP2-like"/>
</dbReference>
<organism evidence="3 4">
    <name type="scientific">Pristionchus mayeri</name>
    <dbReference type="NCBI Taxonomy" id="1317129"/>
    <lineage>
        <taxon>Eukaryota</taxon>
        <taxon>Metazoa</taxon>
        <taxon>Ecdysozoa</taxon>
        <taxon>Nematoda</taxon>
        <taxon>Chromadorea</taxon>
        <taxon>Rhabditida</taxon>
        <taxon>Rhabditina</taxon>
        <taxon>Diplogasteromorpha</taxon>
        <taxon>Diplogasteroidea</taxon>
        <taxon>Neodiplogasteridae</taxon>
        <taxon>Pristionchus</taxon>
    </lineage>
</organism>
<gene>
    <name evidence="3" type="ORF">PMAYCL1PPCAC_08694</name>
</gene>
<dbReference type="Proteomes" id="UP001328107">
    <property type="component" value="Unassembled WGS sequence"/>
</dbReference>
<evidence type="ECO:0000313" key="3">
    <source>
        <dbReference type="EMBL" id="GMR38499.1"/>
    </source>
</evidence>
<dbReference type="GO" id="GO:0003713">
    <property type="term" value="F:transcription coactivator activity"/>
    <property type="evidence" value="ECO:0007669"/>
    <property type="project" value="InterPro"/>
</dbReference>
<dbReference type="EMBL" id="BTRK01000002">
    <property type="protein sequence ID" value="GMR38499.1"/>
    <property type="molecule type" value="Genomic_DNA"/>
</dbReference>
<evidence type="ECO:0000256" key="1">
    <source>
        <dbReference type="SAM" id="MobiDB-lite"/>
    </source>
</evidence>
<reference evidence="4" key="1">
    <citation type="submission" date="2022-10" db="EMBL/GenBank/DDBJ databases">
        <title>Genome assembly of Pristionchus species.</title>
        <authorList>
            <person name="Yoshida K."/>
            <person name="Sommer R.J."/>
        </authorList>
    </citation>
    <scope>NUCLEOTIDE SEQUENCE [LARGE SCALE GENOMIC DNA]</scope>
    <source>
        <strain evidence="4">RS5460</strain>
    </source>
</reference>
<dbReference type="GO" id="GO:0005634">
    <property type="term" value="C:nucleus"/>
    <property type="evidence" value="ECO:0007669"/>
    <property type="project" value="TreeGrafter"/>
</dbReference>
<accession>A0AAN4ZEH4</accession>
<feature type="non-terminal residue" evidence="3">
    <location>
        <position position="1"/>
    </location>
</feature>
<proteinExistence type="predicted"/>
<keyword evidence="4" id="KW-1185">Reference proteome</keyword>
<dbReference type="Pfam" id="PF02893">
    <property type="entry name" value="GRAM"/>
    <property type="match status" value="1"/>
</dbReference>